<keyword evidence="4 6" id="KW-1133">Transmembrane helix</keyword>
<dbReference type="GO" id="GO:0022857">
    <property type="term" value="F:transmembrane transporter activity"/>
    <property type="evidence" value="ECO:0007669"/>
    <property type="project" value="InterPro"/>
</dbReference>
<dbReference type="GO" id="GO:0016020">
    <property type="term" value="C:membrane"/>
    <property type="evidence" value="ECO:0007669"/>
    <property type="project" value="UniProtKB-SubCell"/>
</dbReference>
<feature type="transmembrane region" description="Helical" evidence="6">
    <location>
        <begin position="194"/>
        <end position="216"/>
    </location>
</feature>
<dbReference type="InterPro" id="IPR036259">
    <property type="entry name" value="MFS_trans_sf"/>
</dbReference>
<keyword evidence="8" id="KW-1185">Reference proteome</keyword>
<evidence type="ECO:0000256" key="5">
    <source>
        <dbReference type="ARBA" id="ARBA00023136"/>
    </source>
</evidence>
<dbReference type="AlphaFoldDB" id="A0A835HBF2"/>
<organism evidence="7 8">
    <name type="scientific">Coptis chinensis</name>
    <dbReference type="NCBI Taxonomy" id="261450"/>
    <lineage>
        <taxon>Eukaryota</taxon>
        <taxon>Viridiplantae</taxon>
        <taxon>Streptophyta</taxon>
        <taxon>Embryophyta</taxon>
        <taxon>Tracheophyta</taxon>
        <taxon>Spermatophyta</taxon>
        <taxon>Magnoliopsida</taxon>
        <taxon>Ranunculales</taxon>
        <taxon>Ranunculaceae</taxon>
        <taxon>Coptidoideae</taxon>
        <taxon>Coptis</taxon>
    </lineage>
</organism>
<comment type="similarity">
    <text evidence="2">Belongs to the major facilitator superfamily. Proton-dependent oligopeptide transporter (POT/PTR) (TC 2.A.17) family.</text>
</comment>
<accession>A0A835HBF2</accession>
<sequence length="316" mass="35967">MWSMHLVLVVEDLSQVALHHNDPSVTKHHKLLVKWIERESCCLSRVTETNISARLLEKKLVLQNRWLGTSSRAKVNEEASSHSPPLRAYKLGCQIKIRATDPHKVAEFFALSQEDMIDSDRKEASTGKNKPIYQVLECTVEDVEEVKVLVKILPIFACTIMFNCCLAQLSTFSVEQAVTMDTKRKATKTEMGISHLQLIGAWLVLSIIAMAITALVEVKRKEEAPRKNRSLAMALSWASLAMGYYLSSVLVLVVSSITGTSKNTPWLSGSNLNHYHLERFYWLMCVLSGLNFLHYLFSARWYRHRSLASMNHWNYA</sequence>
<reference evidence="7 8" key="1">
    <citation type="submission" date="2020-10" db="EMBL/GenBank/DDBJ databases">
        <title>The Coptis chinensis genome and diversification of protoberbering-type alkaloids.</title>
        <authorList>
            <person name="Wang B."/>
            <person name="Shu S."/>
            <person name="Song C."/>
            <person name="Liu Y."/>
        </authorList>
    </citation>
    <scope>NUCLEOTIDE SEQUENCE [LARGE SCALE GENOMIC DNA]</scope>
    <source>
        <strain evidence="7">HL-2020</strain>
        <tissue evidence="7">Leaf</tissue>
    </source>
</reference>
<comment type="subcellular location">
    <subcellularLocation>
        <location evidence="1">Membrane</location>
        <topology evidence="1">Multi-pass membrane protein</topology>
    </subcellularLocation>
</comment>
<evidence type="ECO:0000256" key="6">
    <source>
        <dbReference type="SAM" id="Phobius"/>
    </source>
</evidence>
<dbReference type="Gene3D" id="1.20.1250.20">
    <property type="entry name" value="MFS general substrate transporter like domains"/>
    <property type="match status" value="1"/>
</dbReference>
<dbReference type="InterPro" id="IPR000109">
    <property type="entry name" value="POT_fam"/>
</dbReference>
<evidence type="ECO:0000256" key="2">
    <source>
        <dbReference type="ARBA" id="ARBA00005982"/>
    </source>
</evidence>
<evidence type="ECO:0000256" key="1">
    <source>
        <dbReference type="ARBA" id="ARBA00004141"/>
    </source>
</evidence>
<dbReference type="Pfam" id="PF00854">
    <property type="entry name" value="PTR2"/>
    <property type="match status" value="1"/>
</dbReference>
<name>A0A835HBF2_9MAGN</name>
<evidence type="ECO:0000256" key="4">
    <source>
        <dbReference type="ARBA" id="ARBA00022989"/>
    </source>
</evidence>
<keyword evidence="3 6" id="KW-0812">Transmembrane</keyword>
<dbReference type="EMBL" id="JADFTS010000007">
    <property type="protein sequence ID" value="KAF9595950.1"/>
    <property type="molecule type" value="Genomic_DNA"/>
</dbReference>
<feature type="transmembrane region" description="Helical" evidence="6">
    <location>
        <begin position="237"/>
        <end position="259"/>
    </location>
</feature>
<keyword evidence="5 6" id="KW-0472">Membrane</keyword>
<evidence type="ECO:0000313" key="8">
    <source>
        <dbReference type="Proteomes" id="UP000631114"/>
    </source>
</evidence>
<feature type="transmembrane region" description="Helical" evidence="6">
    <location>
        <begin position="279"/>
        <end position="297"/>
    </location>
</feature>
<evidence type="ECO:0000313" key="7">
    <source>
        <dbReference type="EMBL" id="KAF9595950.1"/>
    </source>
</evidence>
<gene>
    <name evidence="7" type="ORF">IFM89_006231</name>
</gene>
<comment type="caution">
    <text evidence="7">The sequence shown here is derived from an EMBL/GenBank/DDBJ whole genome shotgun (WGS) entry which is preliminary data.</text>
</comment>
<dbReference type="PANTHER" id="PTHR11654">
    <property type="entry name" value="OLIGOPEPTIDE TRANSPORTER-RELATED"/>
    <property type="match status" value="1"/>
</dbReference>
<proteinExistence type="inferred from homology"/>
<dbReference type="Proteomes" id="UP000631114">
    <property type="component" value="Unassembled WGS sequence"/>
</dbReference>
<evidence type="ECO:0000256" key="3">
    <source>
        <dbReference type="ARBA" id="ARBA00022692"/>
    </source>
</evidence>
<protein>
    <submittedName>
        <fullName evidence="7">Uncharacterized protein</fullName>
    </submittedName>
</protein>
<dbReference type="OrthoDB" id="8904098at2759"/>